<gene>
    <name evidence="1" type="ORF">HII31_12500</name>
</gene>
<accession>A0A8H6VBJ0</accession>
<name>A0A8H6VBJ0_9PEZI</name>
<dbReference type="Proteomes" id="UP000660729">
    <property type="component" value="Unassembled WGS sequence"/>
</dbReference>
<comment type="caution">
    <text evidence="1">The sequence shown here is derived from an EMBL/GenBank/DDBJ whole genome shotgun (WGS) entry which is preliminary data.</text>
</comment>
<dbReference type="EMBL" id="JABCIY010000265">
    <property type="protein sequence ID" value="KAF7186163.1"/>
    <property type="molecule type" value="Genomic_DNA"/>
</dbReference>
<keyword evidence="2" id="KW-1185">Reference proteome</keyword>
<protein>
    <submittedName>
        <fullName evidence="1">Uncharacterized protein</fullName>
    </submittedName>
</protein>
<sequence length="151" mass="16049">MLPLVVSVHSAVLTERQTTTAIVGSFYCYGEGISGQPDEAESSLTVTANSTEELPATTFFINTSAGAFEAAGFVAPSNTTVTTSGFKVFGNQLVWITDSGELEQLWWAEPTDVEGLWLLKWNVDAVTDTDAIPVNVKNVAPVDVGSSDAEE</sequence>
<dbReference type="OrthoDB" id="5230873at2759"/>
<evidence type="ECO:0000313" key="2">
    <source>
        <dbReference type="Proteomes" id="UP000660729"/>
    </source>
</evidence>
<evidence type="ECO:0000313" key="1">
    <source>
        <dbReference type="EMBL" id="KAF7186163.1"/>
    </source>
</evidence>
<organism evidence="1 2">
    <name type="scientific">Pseudocercospora fuligena</name>
    <dbReference type="NCBI Taxonomy" id="685502"/>
    <lineage>
        <taxon>Eukaryota</taxon>
        <taxon>Fungi</taxon>
        <taxon>Dikarya</taxon>
        <taxon>Ascomycota</taxon>
        <taxon>Pezizomycotina</taxon>
        <taxon>Dothideomycetes</taxon>
        <taxon>Dothideomycetidae</taxon>
        <taxon>Mycosphaerellales</taxon>
        <taxon>Mycosphaerellaceae</taxon>
        <taxon>Pseudocercospora</taxon>
    </lineage>
</organism>
<proteinExistence type="predicted"/>
<reference evidence="1" key="1">
    <citation type="submission" date="2020-04" db="EMBL/GenBank/DDBJ databases">
        <title>Draft genome resource of the tomato pathogen Pseudocercospora fuligena.</title>
        <authorList>
            <person name="Zaccaron A."/>
        </authorList>
    </citation>
    <scope>NUCLEOTIDE SEQUENCE</scope>
    <source>
        <strain evidence="1">PF001</strain>
    </source>
</reference>
<dbReference type="AlphaFoldDB" id="A0A8H6VBJ0"/>